<dbReference type="SMART" id="SM00238">
    <property type="entry name" value="BIR"/>
    <property type="match status" value="1"/>
</dbReference>
<keyword evidence="2" id="KW-0862">Zinc</keyword>
<dbReference type="OrthoDB" id="2196114at2759"/>
<dbReference type="SUPFAM" id="SSF57924">
    <property type="entry name" value="Inhibitor of apoptosis (IAP) repeat"/>
    <property type="match status" value="1"/>
</dbReference>
<gene>
    <name evidence="4" type="ORF">FBUS_10667</name>
</gene>
<dbReference type="Gene3D" id="1.10.1170.10">
    <property type="entry name" value="Inhibitor Of Apoptosis Protein (2mihbC-IAP-1), Chain A"/>
    <property type="match status" value="1"/>
</dbReference>
<feature type="region of interest" description="Disordered" evidence="3">
    <location>
        <begin position="153"/>
        <end position="183"/>
    </location>
</feature>
<evidence type="ECO:0000256" key="2">
    <source>
        <dbReference type="ARBA" id="ARBA00022833"/>
    </source>
</evidence>
<dbReference type="AlphaFoldDB" id="A0A8E0VLA8"/>
<evidence type="ECO:0000313" key="4">
    <source>
        <dbReference type="EMBL" id="KAA0192151.1"/>
    </source>
</evidence>
<dbReference type="EMBL" id="LUCM01005862">
    <property type="protein sequence ID" value="KAA0192151.1"/>
    <property type="molecule type" value="Genomic_DNA"/>
</dbReference>
<dbReference type="Proteomes" id="UP000728185">
    <property type="component" value="Unassembled WGS sequence"/>
</dbReference>
<dbReference type="PANTHER" id="PTHR46771:SF5">
    <property type="entry name" value="DETERIN"/>
    <property type="match status" value="1"/>
</dbReference>
<evidence type="ECO:0000313" key="5">
    <source>
        <dbReference type="Proteomes" id="UP000728185"/>
    </source>
</evidence>
<reference evidence="4" key="1">
    <citation type="submission" date="2019-05" db="EMBL/GenBank/DDBJ databases">
        <title>Annotation for the trematode Fasciolopsis buski.</title>
        <authorList>
            <person name="Choi Y.-J."/>
        </authorList>
    </citation>
    <scope>NUCLEOTIDE SEQUENCE</scope>
    <source>
        <strain evidence="4">HT</strain>
        <tissue evidence="4">Whole worm</tissue>
    </source>
</reference>
<evidence type="ECO:0000256" key="1">
    <source>
        <dbReference type="ARBA" id="ARBA00022723"/>
    </source>
</evidence>
<feature type="compositionally biased region" description="Low complexity" evidence="3">
    <location>
        <begin position="167"/>
        <end position="176"/>
    </location>
</feature>
<dbReference type="InterPro" id="IPR001370">
    <property type="entry name" value="BIR_rpt"/>
</dbReference>
<name>A0A8E0VLA8_9TREM</name>
<dbReference type="CDD" id="cd00022">
    <property type="entry name" value="BIR"/>
    <property type="match status" value="1"/>
</dbReference>
<keyword evidence="5" id="KW-1185">Reference proteome</keyword>
<dbReference type="GO" id="GO:0046872">
    <property type="term" value="F:metal ion binding"/>
    <property type="evidence" value="ECO:0007669"/>
    <property type="project" value="UniProtKB-KW"/>
</dbReference>
<comment type="caution">
    <text evidence="4">The sequence shown here is derived from an EMBL/GenBank/DDBJ whole genome shotgun (WGS) entry which is preliminary data.</text>
</comment>
<accession>A0A8E0VLA8</accession>
<dbReference type="InterPro" id="IPR051190">
    <property type="entry name" value="Baculoviral_IAP"/>
</dbReference>
<dbReference type="PANTHER" id="PTHR46771">
    <property type="entry name" value="DETERIN"/>
    <property type="match status" value="1"/>
</dbReference>
<sequence length="183" mass="21236">MSAADESVAFFRSLSSYQKRMETFQNWPYRGRNKCTPERLAQSGFFHPPNTGSDVAQCFVCFKELEGWEPDDDPRKEHEQHSPNCPFLKSKPYEEMTASEGLEMDLIRHSNLLQTLRNRTLQEIQSEVDRQLQIISDKLSKYFRGRGRVRATRAATVPSTRSDDPSEISIRSTRSTRNTRSKR</sequence>
<dbReference type="PROSITE" id="PS50143">
    <property type="entry name" value="BIR_REPEAT_2"/>
    <property type="match status" value="1"/>
</dbReference>
<protein>
    <submittedName>
        <fullName evidence="4">Baculoviral IAP repeat-containing protein 5</fullName>
    </submittedName>
</protein>
<evidence type="ECO:0000256" key="3">
    <source>
        <dbReference type="SAM" id="MobiDB-lite"/>
    </source>
</evidence>
<proteinExistence type="predicted"/>
<organism evidence="4 5">
    <name type="scientific">Fasciolopsis buskii</name>
    <dbReference type="NCBI Taxonomy" id="27845"/>
    <lineage>
        <taxon>Eukaryota</taxon>
        <taxon>Metazoa</taxon>
        <taxon>Spiralia</taxon>
        <taxon>Lophotrochozoa</taxon>
        <taxon>Platyhelminthes</taxon>
        <taxon>Trematoda</taxon>
        <taxon>Digenea</taxon>
        <taxon>Plagiorchiida</taxon>
        <taxon>Echinostomata</taxon>
        <taxon>Echinostomatoidea</taxon>
        <taxon>Fasciolidae</taxon>
        <taxon>Fasciolopsis</taxon>
    </lineage>
</organism>
<keyword evidence="1" id="KW-0479">Metal-binding</keyword>
<feature type="region of interest" description="Disordered" evidence="3">
    <location>
        <begin position="71"/>
        <end position="90"/>
    </location>
</feature>
<dbReference type="Pfam" id="PF00653">
    <property type="entry name" value="BIR"/>
    <property type="match status" value="1"/>
</dbReference>